<evidence type="ECO:0000313" key="1">
    <source>
        <dbReference type="EMBL" id="GEB62349.1"/>
    </source>
</evidence>
<gene>
    <name evidence="1" type="ORF">SGA01_79540</name>
</gene>
<reference evidence="1 2" key="1">
    <citation type="submission" date="2019-06" db="EMBL/GenBank/DDBJ databases">
        <title>Whole genome shotgun sequence of Streptomyces gardneri NBRC 12865.</title>
        <authorList>
            <person name="Hosoyama A."/>
            <person name="Uohara A."/>
            <person name="Ohji S."/>
            <person name="Ichikawa N."/>
        </authorList>
    </citation>
    <scope>NUCLEOTIDE SEQUENCE [LARGE SCALE GENOMIC DNA]</scope>
    <source>
        <strain evidence="1 2">NBRC 12865</strain>
    </source>
</reference>
<accession>A0A4Y3RYH8</accession>
<dbReference type="AlphaFoldDB" id="A0A4Y3RYH8"/>
<sequence length="90" mass="9991">MGSNRHVVLSLANTDANWTRFGVPVDSEILTELDRAGIIDKCMCGFVGWRVAGAPVARRRGRVLSRERDVVEFRLWLTFCGASLPVTQDA</sequence>
<proteinExistence type="predicted"/>
<name>A0A4Y3RYH8_9ACTN</name>
<dbReference type="Proteomes" id="UP000315226">
    <property type="component" value="Unassembled WGS sequence"/>
</dbReference>
<organism evidence="1 2">
    <name type="scientific">Streptomyces gardneri</name>
    <dbReference type="NCBI Taxonomy" id="66892"/>
    <lineage>
        <taxon>Bacteria</taxon>
        <taxon>Bacillati</taxon>
        <taxon>Actinomycetota</taxon>
        <taxon>Actinomycetes</taxon>
        <taxon>Kitasatosporales</taxon>
        <taxon>Streptomycetaceae</taxon>
        <taxon>Streptomyces</taxon>
    </lineage>
</organism>
<comment type="caution">
    <text evidence="1">The sequence shown here is derived from an EMBL/GenBank/DDBJ whole genome shotgun (WGS) entry which is preliminary data.</text>
</comment>
<evidence type="ECO:0000313" key="2">
    <source>
        <dbReference type="Proteomes" id="UP000315226"/>
    </source>
</evidence>
<protein>
    <submittedName>
        <fullName evidence="1">Uncharacterized protein</fullName>
    </submittedName>
</protein>
<dbReference type="EMBL" id="BJMN01000091">
    <property type="protein sequence ID" value="GEB62349.1"/>
    <property type="molecule type" value="Genomic_DNA"/>
</dbReference>
<keyword evidence="2" id="KW-1185">Reference proteome</keyword>